<evidence type="ECO:0000313" key="3">
    <source>
        <dbReference type="Proteomes" id="UP001560573"/>
    </source>
</evidence>
<proteinExistence type="predicted"/>
<dbReference type="PANTHER" id="PTHR12110:SF41">
    <property type="entry name" value="INOSOSE DEHYDRATASE"/>
    <property type="match status" value="1"/>
</dbReference>
<dbReference type="EMBL" id="JAULBC010000005">
    <property type="protein sequence ID" value="MEX6689166.1"/>
    <property type="molecule type" value="Genomic_DNA"/>
</dbReference>
<dbReference type="InterPro" id="IPR013022">
    <property type="entry name" value="Xyl_isomerase-like_TIM-brl"/>
</dbReference>
<keyword evidence="3" id="KW-1185">Reference proteome</keyword>
<feature type="domain" description="Xylose isomerase-like TIM barrel" evidence="1">
    <location>
        <begin position="57"/>
        <end position="288"/>
    </location>
</feature>
<gene>
    <name evidence="2" type="ORF">QTN47_16780</name>
</gene>
<sequence length="318" mass="35926">MSTRRTFLQQGALVAAGMLMKPANIFSRGNYKVSTKDVGLQLYTLREELAKDAKGTIAKVAKLGFTNVETFGADKQGKFWGLDTKELASVLKENNLVTYSGHYALNDFLTRGNGNEDALHAQVEIASQLGQQYLIIPVPPFQLIDKLTADDYKFMADQMNKGGELCKKHNLQLGYHNHFWEFRTFDNGKKGLDIMLENTDKSLVCFELDLFWIEKAGLNPVDYFTKYPGRFPMWHVKDMDKSKTNKVTGGDLDHKPIMDVLKDVKFAEVGTGSIDFKSIFAKADVAGLKHFFVEQDGIYMADKFESVQKSIQYIKQSL</sequence>
<comment type="caution">
    <text evidence="2">The sequence shown here is derived from an EMBL/GenBank/DDBJ whole genome shotgun (WGS) entry which is preliminary data.</text>
</comment>
<accession>A0ABV3ZGY7</accession>
<organism evidence="2 3">
    <name type="scientific">Danxiaibacter flavus</name>
    <dbReference type="NCBI Taxonomy" id="3049108"/>
    <lineage>
        <taxon>Bacteria</taxon>
        <taxon>Pseudomonadati</taxon>
        <taxon>Bacteroidota</taxon>
        <taxon>Chitinophagia</taxon>
        <taxon>Chitinophagales</taxon>
        <taxon>Chitinophagaceae</taxon>
        <taxon>Danxiaibacter</taxon>
    </lineage>
</organism>
<dbReference type="GO" id="GO:0016853">
    <property type="term" value="F:isomerase activity"/>
    <property type="evidence" value="ECO:0007669"/>
    <property type="project" value="UniProtKB-KW"/>
</dbReference>
<evidence type="ECO:0000313" key="2">
    <source>
        <dbReference type="EMBL" id="MEX6689166.1"/>
    </source>
</evidence>
<dbReference type="InterPro" id="IPR036237">
    <property type="entry name" value="Xyl_isomerase-like_sf"/>
</dbReference>
<name>A0ABV3ZGY7_9BACT</name>
<dbReference type="SUPFAM" id="SSF51658">
    <property type="entry name" value="Xylose isomerase-like"/>
    <property type="match status" value="1"/>
</dbReference>
<reference evidence="2 3" key="1">
    <citation type="submission" date="2023-07" db="EMBL/GenBank/DDBJ databases">
        <authorList>
            <person name="Lian W.-H."/>
        </authorList>
    </citation>
    <scope>NUCLEOTIDE SEQUENCE [LARGE SCALE GENOMIC DNA]</scope>
    <source>
        <strain evidence="2 3">SYSU DXS3180</strain>
    </source>
</reference>
<dbReference type="Proteomes" id="UP001560573">
    <property type="component" value="Unassembled WGS sequence"/>
</dbReference>
<dbReference type="RefSeq" id="WP_369330573.1">
    <property type="nucleotide sequence ID" value="NZ_JAULBC010000005.1"/>
</dbReference>
<evidence type="ECO:0000259" key="1">
    <source>
        <dbReference type="Pfam" id="PF01261"/>
    </source>
</evidence>
<dbReference type="Pfam" id="PF01261">
    <property type="entry name" value="AP_endonuc_2"/>
    <property type="match status" value="1"/>
</dbReference>
<dbReference type="Gene3D" id="3.20.20.150">
    <property type="entry name" value="Divalent-metal-dependent TIM barrel enzymes"/>
    <property type="match status" value="1"/>
</dbReference>
<dbReference type="PANTHER" id="PTHR12110">
    <property type="entry name" value="HYDROXYPYRUVATE ISOMERASE"/>
    <property type="match status" value="1"/>
</dbReference>
<protein>
    <submittedName>
        <fullName evidence="2">Sugar phosphate isomerase/epimerase</fullName>
    </submittedName>
</protein>
<dbReference type="InterPro" id="IPR050312">
    <property type="entry name" value="IolE/XylAMocC-like"/>
</dbReference>
<keyword evidence="2" id="KW-0413">Isomerase</keyword>